<dbReference type="OrthoDB" id="582675at2"/>
<comment type="caution">
    <text evidence="2">The sequence shown here is derived from an EMBL/GenBank/DDBJ whole genome shotgun (WGS) entry which is preliminary data.</text>
</comment>
<keyword evidence="3" id="KW-1185">Reference proteome</keyword>
<sequence length="174" mass="19885">MKVFKEEQRFTQTWLIIILIIAIGVPFLLGVYGIIQQIIYKTPLGQRPMSDVGLIIFTISMFLLTLLIFLIKLTTKIDEKGIQYQFYPFHFSMKKISWNEISKVGVRTYLPISEFGGWGLRGGFFFNKGKEKAVNISGNIGIQLILKNGEKLLIGTQKESEAKNVLETYKSKIN</sequence>
<evidence type="ECO:0008006" key="4">
    <source>
        <dbReference type="Google" id="ProtNLM"/>
    </source>
</evidence>
<organism evidence="2 3">
    <name type="scientific">Polaribacter vadi</name>
    <dbReference type="NCBI Taxonomy" id="1774273"/>
    <lineage>
        <taxon>Bacteria</taxon>
        <taxon>Pseudomonadati</taxon>
        <taxon>Bacteroidota</taxon>
        <taxon>Flavobacteriia</taxon>
        <taxon>Flavobacteriales</taxon>
        <taxon>Flavobacteriaceae</taxon>
    </lineage>
</organism>
<dbReference type="Proteomes" id="UP000092584">
    <property type="component" value="Unassembled WGS sequence"/>
</dbReference>
<gene>
    <name evidence="2" type="ORF">LPB3_04580</name>
</gene>
<keyword evidence="1" id="KW-0812">Transmembrane</keyword>
<feature type="transmembrane region" description="Helical" evidence="1">
    <location>
        <begin position="12"/>
        <end position="40"/>
    </location>
</feature>
<evidence type="ECO:0000313" key="3">
    <source>
        <dbReference type="Proteomes" id="UP000092584"/>
    </source>
</evidence>
<evidence type="ECO:0000256" key="1">
    <source>
        <dbReference type="SAM" id="Phobius"/>
    </source>
</evidence>
<dbReference type="EMBL" id="LSFM01000019">
    <property type="protein sequence ID" value="OBY65059.1"/>
    <property type="molecule type" value="Genomic_DNA"/>
</dbReference>
<dbReference type="RefSeq" id="WP_065318432.1">
    <property type="nucleotide sequence ID" value="NZ_CP017477.1"/>
</dbReference>
<feature type="transmembrane region" description="Helical" evidence="1">
    <location>
        <begin position="52"/>
        <end position="71"/>
    </location>
</feature>
<keyword evidence="1" id="KW-0472">Membrane</keyword>
<proteinExistence type="predicted"/>
<evidence type="ECO:0000313" key="2">
    <source>
        <dbReference type="EMBL" id="OBY65059.1"/>
    </source>
</evidence>
<protein>
    <recommendedName>
        <fullName evidence="4">Bacterial Pleckstrin homology domain-containing protein</fullName>
    </recommendedName>
</protein>
<name>A0A1B8TZW2_9FLAO</name>
<dbReference type="AlphaFoldDB" id="A0A1B8TZW2"/>
<accession>A0A1B8TZW2</accession>
<dbReference type="KEGG" id="pob:LPB03_00530"/>
<reference evidence="3" key="1">
    <citation type="submission" date="2016-02" db="EMBL/GenBank/DDBJ databases">
        <authorList>
            <person name="Shin S.-K."/>
            <person name="Yi H."/>
            <person name="Kim E."/>
        </authorList>
    </citation>
    <scope>NUCLEOTIDE SEQUENCE [LARGE SCALE GENOMIC DNA]</scope>
    <source>
        <strain evidence="3">LPB0003</strain>
    </source>
</reference>
<dbReference type="STRING" id="1774273.LPB03_00530"/>
<keyword evidence="1" id="KW-1133">Transmembrane helix</keyword>